<dbReference type="InterPro" id="IPR052527">
    <property type="entry name" value="Metal_cation-efflux_comp"/>
</dbReference>
<feature type="transmembrane region" description="Helical" evidence="5">
    <location>
        <begin position="98"/>
        <end position="117"/>
    </location>
</feature>
<keyword evidence="3 5" id="KW-1133">Transmembrane helix</keyword>
<dbReference type="Proteomes" id="UP001623660">
    <property type="component" value="Unassembled WGS sequence"/>
</dbReference>
<feature type="transmembrane region" description="Helical" evidence="5">
    <location>
        <begin position="123"/>
        <end position="143"/>
    </location>
</feature>
<comment type="caution">
    <text evidence="6">The sequence shown here is derived from an EMBL/GenBank/DDBJ whole genome shotgun (WGS) entry which is preliminary data.</text>
</comment>
<reference evidence="6 7" key="1">
    <citation type="submission" date="2024-11" db="EMBL/GenBank/DDBJ databases">
        <authorList>
            <person name="Heng Y.C."/>
            <person name="Lim A.C.H."/>
            <person name="Lee J.K.Y."/>
            <person name="Kittelmann S."/>
        </authorList>
    </citation>
    <scope>NUCLEOTIDE SEQUENCE [LARGE SCALE GENOMIC DNA]</scope>
    <source>
        <strain evidence="6 7">WILCCON 0269</strain>
    </source>
</reference>
<keyword evidence="6" id="KW-0489">Methyltransferase</keyword>
<dbReference type="EC" id="2.1.1.100" evidence="6"/>
<keyword evidence="7" id="KW-1185">Reference proteome</keyword>
<dbReference type="GO" id="GO:0032259">
    <property type="term" value="P:methylation"/>
    <property type="evidence" value="ECO:0007669"/>
    <property type="project" value="UniProtKB-KW"/>
</dbReference>
<proteinExistence type="predicted"/>
<dbReference type="Pfam" id="PF04191">
    <property type="entry name" value="PEMT"/>
    <property type="match status" value="1"/>
</dbReference>
<keyword evidence="2 5" id="KW-0812">Transmembrane</keyword>
<dbReference type="InterPro" id="IPR007318">
    <property type="entry name" value="Phopholipid_MeTrfase"/>
</dbReference>
<gene>
    <name evidence="6" type="ORF">ACJDU8_25000</name>
</gene>
<accession>A0ABW8SVE0</accession>
<evidence type="ECO:0000256" key="5">
    <source>
        <dbReference type="SAM" id="Phobius"/>
    </source>
</evidence>
<name>A0ABW8SVE0_9CLOT</name>
<dbReference type="PANTHER" id="PTHR43847">
    <property type="entry name" value="BLL3993 PROTEIN"/>
    <property type="match status" value="1"/>
</dbReference>
<protein>
    <submittedName>
        <fullName evidence="6">Methyltransferase family protein</fullName>
        <ecNumber evidence="6">2.1.1.100</ecNumber>
        <ecNumber evidence="6">2.1.1.334</ecNumber>
    </submittedName>
</protein>
<organism evidence="6 7">
    <name type="scientific">Candidatus Clostridium eludens</name>
    <dbReference type="NCBI Taxonomy" id="3381663"/>
    <lineage>
        <taxon>Bacteria</taxon>
        <taxon>Bacillati</taxon>
        <taxon>Bacillota</taxon>
        <taxon>Clostridia</taxon>
        <taxon>Eubacteriales</taxon>
        <taxon>Clostridiaceae</taxon>
        <taxon>Clostridium</taxon>
    </lineage>
</organism>
<dbReference type="Gene3D" id="1.20.120.1630">
    <property type="match status" value="1"/>
</dbReference>
<dbReference type="GO" id="GO:0004671">
    <property type="term" value="F:protein C-terminal S-isoprenylcysteine carboxyl O-methyltransferase activity"/>
    <property type="evidence" value="ECO:0007669"/>
    <property type="project" value="UniProtKB-EC"/>
</dbReference>
<dbReference type="EC" id="2.1.1.334" evidence="6"/>
<dbReference type="EMBL" id="JBJHZX010000093">
    <property type="protein sequence ID" value="MFL0198786.1"/>
    <property type="molecule type" value="Genomic_DNA"/>
</dbReference>
<evidence type="ECO:0000313" key="7">
    <source>
        <dbReference type="Proteomes" id="UP001623660"/>
    </source>
</evidence>
<keyword evidence="4 5" id="KW-0472">Membrane</keyword>
<dbReference type="RefSeq" id="WP_406794900.1">
    <property type="nucleotide sequence ID" value="NZ_JBJHZX010000093.1"/>
</dbReference>
<dbReference type="PANTHER" id="PTHR43847:SF1">
    <property type="entry name" value="BLL3993 PROTEIN"/>
    <property type="match status" value="1"/>
</dbReference>
<evidence type="ECO:0000256" key="1">
    <source>
        <dbReference type="ARBA" id="ARBA00004127"/>
    </source>
</evidence>
<feature type="transmembrane region" description="Helical" evidence="5">
    <location>
        <begin position="24"/>
        <end position="43"/>
    </location>
</feature>
<evidence type="ECO:0000256" key="3">
    <source>
        <dbReference type="ARBA" id="ARBA00022989"/>
    </source>
</evidence>
<evidence type="ECO:0000313" key="6">
    <source>
        <dbReference type="EMBL" id="MFL0198786.1"/>
    </source>
</evidence>
<comment type="subcellular location">
    <subcellularLocation>
        <location evidence="1">Endomembrane system</location>
        <topology evidence="1">Multi-pass membrane protein</topology>
    </subcellularLocation>
</comment>
<evidence type="ECO:0000256" key="2">
    <source>
        <dbReference type="ARBA" id="ARBA00022692"/>
    </source>
</evidence>
<evidence type="ECO:0000256" key="4">
    <source>
        <dbReference type="ARBA" id="ARBA00023136"/>
    </source>
</evidence>
<keyword evidence="6" id="KW-0808">Transferase</keyword>
<feature type="transmembrane region" description="Helical" evidence="5">
    <location>
        <begin position="55"/>
        <end position="77"/>
    </location>
</feature>
<sequence length="172" mass="19957">MIILLLTISKPSEKKSNKKSYDKGSCFIILLGVWLSVVVSSMVRKQIHWLLPNMVFWIGIIFMLLGVVIRIWAVWTLRKFFSLSVVIKSEQKLINNGLYKYLRHPAYTGSILAVLGIPLSLRSFIATPCVLIILACVYGYRIFVEEKALLKNFGNEYINYKKTTWRIIPWVW</sequence>